<sequence>MKIQQYITTAIAALFLVFVAIYGYRTKSDDKGEDKVIVQEQSIKRITDTLTEKPIRVQWKWSKELLIVAPSSGSIHQVMVKNRQFVKKGEVMFQLLRDVSKVNLDAASKRVAELEQDILELEKKQDTDKTLTDAQQVNLNSRLGVLRHALVLAKQVMNDPESKTSTQIVNVYAPIDGLVDHLSVAFGGEVGAKQLLSYLIPYQAEVFPTAEQAKYIGRPDSNHVQRSFLFNYNNQNYVLGELQKEKEDGYTAQGIGLKGAYNDTLTLQAMFVSRYKNSVAIPQTSVEVVGDQLYLWTVDSQGEYKKNEVMALGQADDTYYFGDILDVETFVLNPIAIKKEEAK</sequence>
<gene>
    <name evidence="3" type="ORF">GJV77_14105</name>
</gene>
<dbReference type="OrthoDB" id="9809068at2"/>
<dbReference type="EMBL" id="WMJY01000056">
    <property type="protein sequence ID" value="MTH31003.1"/>
    <property type="molecule type" value="Genomic_DNA"/>
</dbReference>
<keyword evidence="2" id="KW-0472">Membrane</keyword>
<feature type="coiled-coil region" evidence="1">
    <location>
        <begin position="97"/>
        <end position="124"/>
    </location>
</feature>
<keyword evidence="2" id="KW-0812">Transmembrane</keyword>
<feature type="transmembrane region" description="Helical" evidence="2">
    <location>
        <begin position="6"/>
        <end position="24"/>
    </location>
</feature>
<reference evidence="3 4" key="1">
    <citation type="journal article" date="2006" name="Int. J. Syst. Evol. Microbiol.">
        <title>Myroides pelagicus sp. nov., isolated from seawater in Thailand.</title>
        <authorList>
            <person name="Yoon J."/>
            <person name="Maneerat S."/>
            <person name="Kawai F."/>
            <person name="Yokota A."/>
        </authorList>
    </citation>
    <scope>NUCLEOTIDE SEQUENCE [LARGE SCALE GENOMIC DNA]</scope>
    <source>
        <strain evidence="3 4">SM1T</strain>
    </source>
</reference>
<proteinExistence type="predicted"/>
<evidence type="ECO:0000313" key="3">
    <source>
        <dbReference type="EMBL" id="MTH31003.1"/>
    </source>
</evidence>
<evidence type="ECO:0000256" key="1">
    <source>
        <dbReference type="SAM" id="Coils"/>
    </source>
</evidence>
<name>A0A7K1GSL5_9FLAO</name>
<accession>A0A7K1GSL5</accession>
<organism evidence="3 4">
    <name type="scientific">Myroides pelagicus</name>
    <dbReference type="NCBI Taxonomy" id="270914"/>
    <lineage>
        <taxon>Bacteria</taxon>
        <taxon>Pseudomonadati</taxon>
        <taxon>Bacteroidota</taxon>
        <taxon>Flavobacteriia</taxon>
        <taxon>Flavobacteriales</taxon>
        <taxon>Flavobacteriaceae</taxon>
        <taxon>Myroides</taxon>
    </lineage>
</organism>
<dbReference type="SUPFAM" id="SSF111369">
    <property type="entry name" value="HlyD-like secretion proteins"/>
    <property type="match status" value="1"/>
</dbReference>
<evidence type="ECO:0000313" key="4">
    <source>
        <dbReference type="Proteomes" id="UP000488936"/>
    </source>
</evidence>
<dbReference type="RefSeq" id="WP_155036969.1">
    <property type="nucleotide sequence ID" value="NZ_JBHTIG010000018.1"/>
</dbReference>
<keyword evidence="1" id="KW-0175">Coiled coil</keyword>
<keyword evidence="2" id="KW-1133">Transmembrane helix</keyword>
<dbReference type="Gene3D" id="2.40.50.100">
    <property type="match status" value="1"/>
</dbReference>
<comment type="caution">
    <text evidence="3">The sequence shown here is derived from an EMBL/GenBank/DDBJ whole genome shotgun (WGS) entry which is preliminary data.</text>
</comment>
<keyword evidence="4" id="KW-1185">Reference proteome</keyword>
<protein>
    <submittedName>
        <fullName evidence="3">Uncharacterized protein</fullName>
    </submittedName>
</protein>
<dbReference type="AlphaFoldDB" id="A0A7K1GSL5"/>
<dbReference type="Proteomes" id="UP000488936">
    <property type="component" value="Unassembled WGS sequence"/>
</dbReference>
<dbReference type="Gene3D" id="1.10.287.470">
    <property type="entry name" value="Helix hairpin bin"/>
    <property type="match status" value="1"/>
</dbReference>
<evidence type="ECO:0000256" key="2">
    <source>
        <dbReference type="SAM" id="Phobius"/>
    </source>
</evidence>